<name>A0ABY2CQF2_METMH</name>
<keyword evidence="2" id="KW-1185">Reference proteome</keyword>
<evidence type="ECO:0000313" key="2">
    <source>
        <dbReference type="Proteomes" id="UP000295649"/>
    </source>
</evidence>
<accession>A0ABY2CQF2</accession>
<gene>
    <name evidence="1" type="ORF">EDE11_10367</name>
</gene>
<sequence length="34" mass="4024">MKRALSHSTVNFHPFGCVPKHEHLARDKTLYFVR</sequence>
<proteinExistence type="predicted"/>
<dbReference type="EMBL" id="SMCN01000003">
    <property type="protein sequence ID" value="TCV86846.1"/>
    <property type="molecule type" value="Genomic_DNA"/>
</dbReference>
<reference evidence="1 2" key="1">
    <citation type="submission" date="2019-03" db="EMBL/GenBank/DDBJ databases">
        <title>Systems level insights into methane cycling in arid and semi-arid ecosystems.</title>
        <authorList>
            <person name="Kalyuzhnaya M."/>
        </authorList>
    </citation>
    <scope>NUCLEOTIDE SEQUENCE [LARGE SCALE GENOMIC DNA]</scope>
    <source>
        <strain evidence="1 2">S-1</strain>
    </source>
</reference>
<protein>
    <submittedName>
        <fullName evidence="1">Uncharacterized protein</fullName>
    </submittedName>
</protein>
<organism evidence="1 2">
    <name type="scientific">Methylomonas methanica</name>
    <dbReference type="NCBI Taxonomy" id="421"/>
    <lineage>
        <taxon>Bacteria</taxon>
        <taxon>Pseudomonadati</taxon>
        <taxon>Pseudomonadota</taxon>
        <taxon>Gammaproteobacteria</taxon>
        <taxon>Methylococcales</taxon>
        <taxon>Methylococcaceae</taxon>
        <taxon>Methylomonas</taxon>
    </lineage>
</organism>
<comment type="caution">
    <text evidence="1">The sequence shown here is derived from an EMBL/GenBank/DDBJ whole genome shotgun (WGS) entry which is preliminary data.</text>
</comment>
<evidence type="ECO:0000313" key="1">
    <source>
        <dbReference type="EMBL" id="TCV86846.1"/>
    </source>
</evidence>
<dbReference type="Proteomes" id="UP000295649">
    <property type="component" value="Unassembled WGS sequence"/>
</dbReference>